<dbReference type="PROSITE" id="PS51257">
    <property type="entry name" value="PROKAR_LIPOPROTEIN"/>
    <property type="match status" value="1"/>
</dbReference>
<gene>
    <name evidence="3" type="ORF">GTW23_02275</name>
</gene>
<evidence type="ECO:0000256" key="1">
    <source>
        <dbReference type="SAM" id="Coils"/>
    </source>
</evidence>
<feature type="coiled-coil region" evidence="1">
    <location>
        <begin position="152"/>
        <end position="186"/>
    </location>
</feature>
<proteinExistence type="predicted"/>
<feature type="signal peptide" evidence="2">
    <location>
        <begin position="1"/>
        <end position="22"/>
    </location>
</feature>
<feature type="chain" id="PRO_5045562433" evidence="2">
    <location>
        <begin position="23"/>
        <end position="200"/>
    </location>
</feature>
<name>A0ABT1CLE5_9HYPH</name>
<dbReference type="Pfam" id="PF10973">
    <property type="entry name" value="DUF2799"/>
    <property type="match status" value="1"/>
</dbReference>
<evidence type="ECO:0000313" key="4">
    <source>
        <dbReference type="Proteomes" id="UP001320715"/>
    </source>
</evidence>
<evidence type="ECO:0000313" key="3">
    <source>
        <dbReference type="EMBL" id="MCO6406987.1"/>
    </source>
</evidence>
<dbReference type="RefSeq" id="WP_252914463.1">
    <property type="nucleotide sequence ID" value="NZ_JAAAML010000001.1"/>
</dbReference>
<sequence>MRLYSVLALLACLVLASCQTMSKEECAVADWRVIGEQDGAAGYNPQDRFARHVKACTRAGVAADQTAWYQGYQQGLPRYCTPLNGLSVGSQGKTYANVCPVNLETGFREGYELGRLHHEKKREISSRESRIRSLEQSIRDDEKLLTAGTEDRRAVERRIDDNRRTIRDLDRDIGRMESDLRRIEDDMEDFRYRVVPFSQG</sequence>
<dbReference type="Gene3D" id="1.20.5.340">
    <property type="match status" value="1"/>
</dbReference>
<accession>A0ABT1CLE5</accession>
<organism evidence="3 4">
    <name type="scientific">Hoeflea alexandrii</name>
    <dbReference type="NCBI Taxonomy" id="288436"/>
    <lineage>
        <taxon>Bacteria</taxon>
        <taxon>Pseudomonadati</taxon>
        <taxon>Pseudomonadota</taxon>
        <taxon>Alphaproteobacteria</taxon>
        <taxon>Hyphomicrobiales</taxon>
        <taxon>Rhizobiaceae</taxon>
        <taxon>Hoeflea</taxon>
    </lineage>
</organism>
<comment type="caution">
    <text evidence="3">The sequence shown here is derived from an EMBL/GenBank/DDBJ whole genome shotgun (WGS) entry which is preliminary data.</text>
</comment>
<evidence type="ECO:0000256" key="2">
    <source>
        <dbReference type="SAM" id="SignalP"/>
    </source>
</evidence>
<protein>
    <submittedName>
        <fullName evidence="3">DUF2799 domain-containing protein</fullName>
    </submittedName>
</protein>
<dbReference type="InterPro" id="IPR021242">
    <property type="entry name" value="DUF2799"/>
</dbReference>
<keyword evidence="2" id="KW-0732">Signal</keyword>
<dbReference type="Proteomes" id="UP001320715">
    <property type="component" value="Unassembled WGS sequence"/>
</dbReference>
<keyword evidence="1" id="KW-0175">Coiled coil</keyword>
<dbReference type="EMBL" id="JAAAML010000001">
    <property type="protein sequence ID" value="MCO6406987.1"/>
    <property type="molecule type" value="Genomic_DNA"/>
</dbReference>
<reference evidence="3 4" key="1">
    <citation type="submission" date="2020-01" db="EMBL/GenBank/DDBJ databases">
        <title>Genomes of bacteria type strains.</title>
        <authorList>
            <person name="Chen J."/>
            <person name="Zhu S."/>
            <person name="Yang J."/>
        </authorList>
    </citation>
    <scope>NUCLEOTIDE SEQUENCE [LARGE SCALE GENOMIC DNA]</scope>
    <source>
        <strain evidence="3 4">DSM 16655</strain>
    </source>
</reference>
<keyword evidence="4" id="KW-1185">Reference proteome</keyword>